<reference evidence="3" key="1">
    <citation type="journal article" date="2019" name="Int. J. Syst. Evol. Microbiol.">
        <title>The Global Catalogue of Microorganisms (GCM) 10K type strain sequencing project: providing services to taxonomists for standard genome sequencing and annotation.</title>
        <authorList>
            <consortium name="The Broad Institute Genomics Platform"/>
            <consortium name="The Broad Institute Genome Sequencing Center for Infectious Disease"/>
            <person name="Wu L."/>
            <person name="Ma J."/>
        </authorList>
    </citation>
    <scope>NUCLEOTIDE SEQUENCE [LARGE SCALE GENOMIC DNA]</scope>
    <source>
        <strain evidence="3">KCTC 42644</strain>
    </source>
</reference>
<dbReference type="Gene3D" id="3.30.420.40">
    <property type="match status" value="2"/>
</dbReference>
<dbReference type="Proteomes" id="UP001595615">
    <property type="component" value="Unassembled WGS sequence"/>
</dbReference>
<dbReference type="Pfam" id="PF00814">
    <property type="entry name" value="TsaD"/>
    <property type="match status" value="1"/>
</dbReference>
<keyword evidence="3" id="KW-1185">Reference proteome</keyword>
<dbReference type="EC" id="2.3.1.234" evidence="2"/>
<proteinExistence type="predicted"/>
<sequence>MELAIETALHACSAALIDRGRIVAERHEIIARGHAERLVPLIAELLAEAGVTRANRIAVDVGPGSFTGIRVGLAAARAFGLAWKAPVDGFTSTALVAAGVFADHPDIDRLYVAFDASRGEVYAQAFDRDGRAGPLDALAPDAAAAAAPGRTVAGSGAALLSAVDPSLAVIDHPWPRAADARHLPAAARGEAARPLYIRAPDAKVPA</sequence>
<dbReference type="NCBIfam" id="TIGR03725">
    <property type="entry name" value="T6A_YeaZ"/>
    <property type="match status" value="1"/>
</dbReference>
<organism evidence="2 3">
    <name type="scientific">Sphingoaurantiacus capsulatus</name>
    <dbReference type="NCBI Taxonomy" id="1771310"/>
    <lineage>
        <taxon>Bacteria</taxon>
        <taxon>Pseudomonadati</taxon>
        <taxon>Pseudomonadota</taxon>
        <taxon>Alphaproteobacteria</taxon>
        <taxon>Sphingomonadales</taxon>
        <taxon>Sphingosinicellaceae</taxon>
        <taxon>Sphingoaurantiacus</taxon>
    </lineage>
</organism>
<keyword evidence="2" id="KW-0012">Acyltransferase</keyword>
<protein>
    <submittedName>
        <fullName evidence="2">tRNA (Adenosine(37)-N6)-threonylcarbamoyltransferase complex dimerization subunit type 1 TsaB</fullName>
        <ecNumber evidence="2">2.3.1.234</ecNumber>
    </submittedName>
</protein>
<dbReference type="InterPro" id="IPR000905">
    <property type="entry name" value="Gcp-like_dom"/>
</dbReference>
<evidence type="ECO:0000313" key="2">
    <source>
        <dbReference type="EMBL" id="MFC3712355.1"/>
    </source>
</evidence>
<comment type="caution">
    <text evidence="2">The sequence shown here is derived from an EMBL/GenBank/DDBJ whole genome shotgun (WGS) entry which is preliminary data.</text>
</comment>
<dbReference type="EMBL" id="JBHRXV010000004">
    <property type="protein sequence ID" value="MFC3712355.1"/>
    <property type="molecule type" value="Genomic_DNA"/>
</dbReference>
<dbReference type="SUPFAM" id="SSF53067">
    <property type="entry name" value="Actin-like ATPase domain"/>
    <property type="match status" value="1"/>
</dbReference>
<accession>A0ABV7XA92</accession>
<dbReference type="InterPro" id="IPR043129">
    <property type="entry name" value="ATPase_NBD"/>
</dbReference>
<dbReference type="InterPro" id="IPR022496">
    <property type="entry name" value="T6A_TsaB"/>
</dbReference>
<name>A0ABV7XA92_9SPHN</name>
<dbReference type="GO" id="GO:0061711">
    <property type="term" value="F:tRNA N(6)-L-threonylcarbamoyladenine synthase activity"/>
    <property type="evidence" value="ECO:0007669"/>
    <property type="project" value="UniProtKB-EC"/>
</dbReference>
<feature type="domain" description="Gcp-like" evidence="1">
    <location>
        <begin position="28"/>
        <end position="130"/>
    </location>
</feature>
<keyword evidence="2" id="KW-0808">Transferase</keyword>
<gene>
    <name evidence="2" type="primary">tsaB</name>
    <name evidence="2" type="ORF">ACFOMD_07230</name>
</gene>
<dbReference type="RefSeq" id="WP_380859061.1">
    <property type="nucleotide sequence ID" value="NZ_JBHRXV010000004.1"/>
</dbReference>
<evidence type="ECO:0000259" key="1">
    <source>
        <dbReference type="Pfam" id="PF00814"/>
    </source>
</evidence>
<evidence type="ECO:0000313" key="3">
    <source>
        <dbReference type="Proteomes" id="UP001595615"/>
    </source>
</evidence>